<evidence type="ECO:0000313" key="4">
    <source>
        <dbReference type="EMBL" id="EIE90079.1"/>
    </source>
</evidence>
<dbReference type="VEuPathDB" id="FungiDB:RO3G_17457"/>
<dbReference type="EMBL" id="CH476737">
    <property type="protein sequence ID" value="EIE84469.1"/>
    <property type="molecule type" value="Genomic_DNA"/>
</dbReference>
<dbReference type="EMBL" id="CH476737">
    <property type="protein sequence ID" value="EIE84478.1"/>
    <property type="molecule type" value="Genomic_DNA"/>
</dbReference>
<sequence length="61" mass="6933">MNQAPKAQKVKRKAQALVKFLFGKESCHCPTSLMANGKLNPCANINTHVFFYYNITVFIEQ</sequence>
<dbReference type="VEuPathDB" id="FungiDB:RO3G_09188"/>
<reference evidence="2 7" key="1">
    <citation type="journal article" date="2009" name="PLoS Genet.">
        <title>Genomic analysis of the basal lineage fungus Rhizopus oryzae reveals a whole-genome duplication.</title>
        <authorList>
            <person name="Ma L.-J."/>
            <person name="Ibrahim A.S."/>
            <person name="Skory C."/>
            <person name="Grabherr M.G."/>
            <person name="Burger G."/>
            <person name="Butler M."/>
            <person name="Elias M."/>
            <person name="Idnurm A."/>
            <person name="Lang B.F."/>
            <person name="Sone T."/>
            <person name="Abe A."/>
            <person name="Calvo S.E."/>
            <person name="Corrochano L.M."/>
            <person name="Engels R."/>
            <person name="Fu J."/>
            <person name="Hansberg W."/>
            <person name="Kim J.-M."/>
            <person name="Kodira C.D."/>
            <person name="Koehrsen M.J."/>
            <person name="Liu B."/>
            <person name="Miranda-Saavedra D."/>
            <person name="O'Leary S."/>
            <person name="Ortiz-Castellanos L."/>
            <person name="Poulter R."/>
            <person name="Rodriguez-Romero J."/>
            <person name="Ruiz-Herrera J."/>
            <person name="Shen Y.-Q."/>
            <person name="Zeng Q."/>
            <person name="Galagan J."/>
            <person name="Birren B.W."/>
            <person name="Cuomo C.A."/>
            <person name="Wickes B.L."/>
        </authorList>
    </citation>
    <scope>NUCLEOTIDE SEQUENCE [LARGE SCALE GENOMIC DNA]</scope>
    <source>
        <strain evidence="2">RA 99-880</strain>
        <strain evidence="7">RA 99-880 / ATCC MYA-4621 / FGSC 9543 / NRRL 43880</strain>
    </source>
</reference>
<dbReference type="Proteomes" id="UP000009138">
    <property type="component" value="Unassembled WGS sequence"/>
</dbReference>
<dbReference type="VEuPathDB" id="FungiDB:RO3G_14790"/>
<name>I1C7N9_RHIO9</name>
<evidence type="ECO:0000313" key="2">
    <source>
        <dbReference type="EMBL" id="EIE84469.1"/>
    </source>
</evidence>
<proteinExistence type="predicted"/>
<evidence type="ECO:0000313" key="7">
    <source>
        <dbReference type="Proteomes" id="UP000009138"/>
    </source>
</evidence>
<dbReference type="VEuPathDB" id="FungiDB:RO3G_14797"/>
<accession>I1C7N9</accession>
<dbReference type="InParanoid" id="I1C7N9"/>
<protein>
    <submittedName>
        <fullName evidence="2">Uncharacterized protein</fullName>
    </submittedName>
</protein>
<dbReference type="VEuPathDB" id="FungiDB:RO3G_09179"/>
<evidence type="ECO:0000313" key="5">
    <source>
        <dbReference type="EMBL" id="EIE90086.1"/>
    </source>
</evidence>
<dbReference type="RefSeq" id="XP_067517123.1">
    <property type="nucleotide sequence ID" value="XM_067661022.1"/>
</dbReference>
<evidence type="ECO:0000313" key="6">
    <source>
        <dbReference type="EMBL" id="EIE92745.1"/>
    </source>
</evidence>
<evidence type="ECO:0000313" key="3">
    <source>
        <dbReference type="EMBL" id="EIE84478.1"/>
    </source>
</evidence>
<gene>
    <name evidence="1" type="ORF">RO3G_06432</name>
    <name evidence="2" type="ORF">RO3G_09179</name>
    <name evidence="3" type="ORF">RO3G_09188</name>
    <name evidence="4" type="ORF">RO3G_14790</name>
    <name evidence="5" type="ORF">RO3G_14797</name>
    <name evidence="6" type="ORF">RO3G_17457</name>
</gene>
<dbReference type="AlphaFoldDB" id="I1C7N9"/>
<keyword evidence="7" id="KW-1185">Reference proteome</keyword>
<dbReference type="EMBL" id="CH476745">
    <property type="protein sequence ID" value="EIE90086.1"/>
    <property type="molecule type" value="Genomic_DNA"/>
</dbReference>
<reference evidence="2" key="2">
    <citation type="submission" date="2012-04" db="EMBL/GenBank/DDBJ databases">
        <title>Annotation of the Rhizopus oryzae genome.</title>
        <authorList>
            <consortium name="The Broad Institute Genome Sequencing Platform"/>
            <person name="Birren B."/>
            <person name="Lander E."/>
            <person name="Galagan J."/>
            <person name="Nusbaum C."/>
            <person name="Devon K."/>
            <person name="Ma L.-J."/>
            <person name="Jaffe D."/>
            <person name="Butler J."/>
            <person name="Alvarez P."/>
            <person name="Gnerre S."/>
            <person name="Grabherr M."/>
            <person name="Kleber M."/>
            <person name="Mauceli E."/>
            <person name="Brockman W."/>
            <person name="Rounsley S."/>
            <person name="Young S."/>
            <person name="LaButti K."/>
            <person name="Pushparaj V."/>
            <person name="DeCaprio D."/>
            <person name="Crawford M."/>
            <person name="Koehrsen M."/>
            <person name="Engels R."/>
            <person name="Montgomery P."/>
            <person name="Pearson M."/>
            <person name="Howarth C."/>
            <person name="Larson L."/>
            <person name="Luoma S."/>
            <person name="White J."/>
            <person name="O'Leary S."/>
            <person name="Kodira C."/>
            <person name="Zeng Q."/>
            <person name="Yandava C."/>
            <person name="Alvarado L."/>
            <person name="Skory C.D."/>
            <person name="Ibrahim A."/>
            <person name="Lang F."/>
            <person name="Wickes B.L."/>
            <person name="Liu B."/>
        </authorList>
    </citation>
    <scope>NUCLEOTIDE SEQUENCE</scope>
    <source>
        <strain evidence="2">RA 99-880</strain>
    </source>
</reference>
<organism evidence="2 7">
    <name type="scientific">Rhizopus delemar (strain RA 99-880 / ATCC MYA-4621 / FGSC 9543 / NRRL 43880)</name>
    <name type="common">Mucormycosis agent</name>
    <name type="synonym">Rhizopus arrhizus var. delemar</name>
    <dbReference type="NCBI Taxonomy" id="246409"/>
    <lineage>
        <taxon>Eukaryota</taxon>
        <taxon>Fungi</taxon>
        <taxon>Fungi incertae sedis</taxon>
        <taxon>Mucoromycota</taxon>
        <taxon>Mucoromycotina</taxon>
        <taxon>Mucoromycetes</taxon>
        <taxon>Mucorales</taxon>
        <taxon>Mucorineae</taxon>
        <taxon>Rhizopodaceae</taxon>
        <taxon>Rhizopus</taxon>
    </lineage>
</organism>
<dbReference type="EMBL" id="CH476745">
    <property type="protein sequence ID" value="EIE90079.1"/>
    <property type="molecule type" value="Genomic_DNA"/>
</dbReference>
<dbReference type="EMBL" id="CH476735">
    <property type="protein sequence ID" value="EIE81727.1"/>
    <property type="molecule type" value="Genomic_DNA"/>
</dbReference>
<evidence type="ECO:0000313" key="1">
    <source>
        <dbReference type="EMBL" id="EIE81727.1"/>
    </source>
</evidence>
<dbReference type="VEuPathDB" id="FungiDB:RO3G_06432"/>
<dbReference type="EMBL" id="GG669559">
    <property type="protein sequence ID" value="EIE92745.1"/>
    <property type="molecule type" value="Genomic_DNA"/>
</dbReference>
<dbReference type="GeneID" id="93613403"/>